<sequence length="549" mass="60620">MRQPIVFTSEQEMPPMAVSLADMGHNRTGSWRYLRPVYSEKIAPCKNACPLGNDIPRILSLVSEGRYEDAWRLFRETSPLPGVCGRVCYHPCESFCNRKNLDEALSIASLERFVADACFDLEDQIPERPRRSEKIAIVGSGPAGLTCAYFLARDGYAVTVFEAASQPGGMLRLGIPPYRLPREVLDREIALIARWGVEFRTNTKIGQDISLEKLWEQYDAVFIATGAHQSRALNIPGEEFALTGLEFLKAVNAGKTVNIGKRVLVIGGGNTAMDCARTALRLGAQPVIVYRRTREEMPAIAEEIEEAEHEGAQFEFLAAPVAIHNLNGKLEVQCIRMKLGEPDASGRRRPVPIPGSDFVLRTDAVLKAVGEEPDLSFLAERLETSEGIVLTRSMLERAGVFLGGDAQTGPSTVAQAMRSGKEAAQAIQRFLRGERKPKAVKLEEALRVNFTYFTHAPRVPTPQLPVSERISNFAETKRAISAEQARAEAQRCFSCGVCNQCDNCWVFCPDAAIVRVNGSYEVNYDFCKGCGVCAEECPRNVISLVEEEL</sequence>
<dbReference type="NCBIfam" id="NF009410">
    <property type="entry name" value="PRK12771.1"/>
    <property type="match status" value="1"/>
</dbReference>
<dbReference type="InterPro" id="IPR028261">
    <property type="entry name" value="DPD_II"/>
</dbReference>
<organism evidence="5">
    <name type="scientific">uncultured Acetothermia bacterium</name>
    <dbReference type="NCBI Taxonomy" id="236499"/>
    <lineage>
        <taxon>Bacteria</taxon>
        <taxon>Candidatus Bipolaricaulota</taxon>
        <taxon>environmental samples</taxon>
    </lineage>
</organism>
<keyword evidence="3" id="KW-0411">Iron-sulfur</keyword>
<dbReference type="AlphaFoldDB" id="H5SKF5"/>
<dbReference type="Gene3D" id="3.50.50.60">
    <property type="entry name" value="FAD/NAD(P)-binding domain"/>
    <property type="match status" value="2"/>
</dbReference>
<gene>
    <name evidence="5" type="ORF">HGMM_F41F10C19</name>
</gene>
<dbReference type="Gene3D" id="3.30.70.20">
    <property type="match status" value="1"/>
</dbReference>
<evidence type="ECO:0000313" key="5">
    <source>
        <dbReference type="EMBL" id="BAL56641.1"/>
    </source>
</evidence>
<keyword evidence="1" id="KW-0479">Metal-binding</keyword>
<dbReference type="PROSITE" id="PS00198">
    <property type="entry name" value="4FE4S_FER_1"/>
    <property type="match status" value="1"/>
</dbReference>
<dbReference type="InterPro" id="IPR023753">
    <property type="entry name" value="FAD/NAD-binding_dom"/>
</dbReference>
<feature type="domain" description="4Fe-4S ferredoxin-type" evidence="4">
    <location>
        <begin position="518"/>
        <end position="547"/>
    </location>
</feature>
<dbReference type="NCBIfam" id="TIGR02179">
    <property type="entry name" value="PorD_KorD"/>
    <property type="match status" value="1"/>
</dbReference>
<dbReference type="SUPFAM" id="SSF46548">
    <property type="entry name" value="alpha-helical ferredoxin"/>
    <property type="match status" value="2"/>
</dbReference>
<dbReference type="Pfam" id="PF14691">
    <property type="entry name" value="Fer4_20"/>
    <property type="match status" value="1"/>
</dbReference>
<dbReference type="SUPFAM" id="SSF51971">
    <property type="entry name" value="Nucleotide-binding domain"/>
    <property type="match status" value="1"/>
</dbReference>
<dbReference type="PANTHER" id="PTHR42783">
    <property type="entry name" value="GLUTAMATE SYNTHASE [NADPH] SMALL CHAIN"/>
    <property type="match status" value="1"/>
</dbReference>
<dbReference type="InterPro" id="IPR017896">
    <property type="entry name" value="4Fe4S_Fe-S-bd"/>
</dbReference>
<dbReference type="Pfam" id="PF00037">
    <property type="entry name" value="Fer4"/>
    <property type="match status" value="1"/>
</dbReference>
<keyword evidence="2" id="KW-0408">Iron</keyword>
<protein>
    <submittedName>
        <fullName evidence="5">Iron-sulfur-binding protein, glutamate synthase DsrL/GltD</fullName>
    </submittedName>
</protein>
<dbReference type="InterPro" id="IPR017900">
    <property type="entry name" value="4Fe4S_Fe_S_CS"/>
</dbReference>
<dbReference type="InterPro" id="IPR036188">
    <property type="entry name" value="FAD/NAD-bd_sf"/>
</dbReference>
<dbReference type="PANTHER" id="PTHR42783:SF3">
    <property type="entry name" value="GLUTAMATE SYNTHASE [NADPH] SMALL CHAIN-RELATED"/>
    <property type="match status" value="1"/>
</dbReference>
<reference evidence="5" key="1">
    <citation type="journal article" date="2005" name="Environ. Microbiol.">
        <title>Genetic and functional properties of uncultivated thermophilic crenarchaeotes from a subsurface gold mine as revealed by analysis of genome fragments.</title>
        <authorList>
            <person name="Nunoura T."/>
            <person name="Hirayama H."/>
            <person name="Takami H."/>
            <person name="Oida H."/>
            <person name="Nishi S."/>
            <person name="Shimamura S."/>
            <person name="Suzuki Y."/>
            <person name="Inagaki F."/>
            <person name="Takai K."/>
            <person name="Nealson K.H."/>
            <person name="Horikoshi K."/>
        </authorList>
    </citation>
    <scope>NUCLEOTIDE SEQUENCE</scope>
</reference>
<evidence type="ECO:0000256" key="2">
    <source>
        <dbReference type="ARBA" id="ARBA00023004"/>
    </source>
</evidence>
<proteinExistence type="predicted"/>
<dbReference type="PRINTS" id="PR00419">
    <property type="entry name" value="ADXRDTASE"/>
</dbReference>
<dbReference type="Gene3D" id="1.10.1060.10">
    <property type="entry name" value="Alpha-helical ferredoxin"/>
    <property type="match status" value="1"/>
</dbReference>
<reference evidence="5" key="2">
    <citation type="journal article" date="2012" name="PLoS ONE">
        <title>A Deeply Branching Thermophilic Bacterium with an Ancient Acetyl-CoA Pathway Dominates a Subsurface Ecosystem.</title>
        <authorList>
            <person name="Takami H."/>
            <person name="Noguchi H."/>
            <person name="Takaki Y."/>
            <person name="Uchiyama I."/>
            <person name="Toyoda A."/>
            <person name="Nishi S."/>
            <person name="Chee G.-J."/>
            <person name="Arai W."/>
            <person name="Nunoura T."/>
            <person name="Itoh T."/>
            <person name="Hattori M."/>
            <person name="Takai K."/>
        </authorList>
    </citation>
    <scope>NUCLEOTIDE SEQUENCE</scope>
</reference>
<dbReference type="InterPro" id="IPR011898">
    <property type="entry name" value="PorD_KorD"/>
</dbReference>
<dbReference type="GO" id="GO:0051539">
    <property type="term" value="F:4 iron, 4 sulfur cluster binding"/>
    <property type="evidence" value="ECO:0007669"/>
    <property type="project" value="InterPro"/>
</dbReference>
<dbReference type="Pfam" id="PF07992">
    <property type="entry name" value="Pyr_redox_2"/>
    <property type="match status" value="1"/>
</dbReference>
<accession>H5SKF5</accession>
<evidence type="ECO:0000256" key="1">
    <source>
        <dbReference type="ARBA" id="ARBA00022723"/>
    </source>
</evidence>
<dbReference type="GO" id="GO:0046872">
    <property type="term" value="F:metal ion binding"/>
    <property type="evidence" value="ECO:0007669"/>
    <property type="project" value="UniProtKB-KW"/>
</dbReference>
<evidence type="ECO:0000256" key="3">
    <source>
        <dbReference type="ARBA" id="ARBA00023014"/>
    </source>
</evidence>
<dbReference type="PROSITE" id="PS51379">
    <property type="entry name" value="4FE4S_FER_2"/>
    <property type="match status" value="1"/>
</dbReference>
<dbReference type="GO" id="GO:0016625">
    <property type="term" value="F:oxidoreductase activity, acting on the aldehyde or oxo group of donors, iron-sulfur protein as acceptor"/>
    <property type="evidence" value="ECO:0007669"/>
    <property type="project" value="InterPro"/>
</dbReference>
<dbReference type="EMBL" id="AP011754">
    <property type="protein sequence ID" value="BAL56641.1"/>
    <property type="molecule type" value="Genomic_DNA"/>
</dbReference>
<dbReference type="InterPro" id="IPR009051">
    <property type="entry name" value="Helical_ferredxn"/>
</dbReference>
<evidence type="ECO:0000259" key="4">
    <source>
        <dbReference type="PROSITE" id="PS51379"/>
    </source>
</evidence>
<name>H5SKF5_9BACT</name>